<keyword evidence="18" id="KW-1185">Reference proteome</keyword>
<evidence type="ECO:0000256" key="13">
    <source>
        <dbReference type="ARBA" id="ARBA00044780"/>
    </source>
</evidence>
<evidence type="ECO:0000259" key="16">
    <source>
        <dbReference type="PROSITE" id="PS50850"/>
    </source>
</evidence>
<feature type="transmembrane region" description="Helical" evidence="15">
    <location>
        <begin position="216"/>
        <end position="235"/>
    </location>
</feature>
<feature type="transmembrane region" description="Helical" evidence="15">
    <location>
        <begin position="124"/>
        <end position="142"/>
    </location>
</feature>
<evidence type="ECO:0000256" key="11">
    <source>
        <dbReference type="ARBA" id="ARBA00044668"/>
    </source>
</evidence>
<dbReference type="eggNOG" id="KOG0254">
    <property type="taxonomic scope" value="Eukaryota"/>
</dbReference>
<dbReference type="PANTHER" id="PTHR48022:SF2">
    <property type="entry name" value="PLASTIDIC GLUCOSE TRANSPORTER 4"/>
    <property type="match status" value="1"/>
</dbReference>
<comment type="subunit">
    <text evidence="3">Homodimer.</text>
</comment>
<name>K3WIT7_GLOUD</name>
<keyword evidence="6 15" id="KW-0472">Membrane</keyword>
<dbReference type="EnsemblProtists" id="PYU1_T004879">
    <property type="protein sequence ID" value="PYU1_T004879"/>
    <property type="gene ID" value="PYU1_G004868"/>
</dbReference>
<evidence type="ECO:0000256" key="3">
    <source>
        <dbReference type="ARBA" id="ARBA00011738"/>
    </source>
</evidence>
<proteinExistence type="inferred from homology"/>
<dbReference type="HOGENOM" id="CLU_001265_30_5_1"/>
<evidence type="ECO:0000256" key="10">
    <source>
        <dbReference type="ARBA" id="ARBA00044662"/>
    </source>
</evidence>
<dbReference type="PANTHER" id="PTHR48022">
    <property type="entry name" value="PLASTIDIC GLUCOSE TRANSPORTER 4"/>
    <property type="match status" value="1"/>
</dbReference>
<dbReference type="GO" id="GO:0005351">
    <property type="term" value="F:carbohydrate:proton symporter activity"/>
    <property type="evidence" value="ECO:0007669"/>
    <property type="project" value="TreeGrafter"/>
</dbReference>
<dbReference type="SUPFAM" id="SSF103473">
    <property type="entry name" value="MFS general substrate transporter"/>
    <property type="match status" value="1"/>
</dbReference>
<keyword evidence="4 15" id="KW-0812">Transmembrane</keyword>
<evidence type="ECO:0000256" key="15">
    <source>
        <dbReference type="SAM" id="Phobius"/>
    </source>
</evidence>
<dbReference type="InterPro" id="IPR020846">
    <property type="entry name" value="MFS_dom"/>
</dbReference>
<dbReference type="InterPro" id="IPR005829">
    <property type="entry name" value="Sugar_transporter_CS"/>
</dbReference>
<evidence type="ECO:0000256" key="9">
    <source>
        <dbReference type="ARBA" id="ARBA00044656"/>
    </source>
</evidence>
<evidence type="ECO:0000313" key="18">
    <source>
        <dbReference type="Proteomes" id="UP000019132"/>
    </source>
</evidence>
<reference evidence="17" key="3">
    <citation type="submission" date="2015-02" db="UniProtKB">
        <authorList>
            <consortium name="EnsemblProtists"/>
        </authorList>
    </citation>
    <scope>IDENTIFICATION</scope>
    <source>
        <strain evidence="17">DAOM BR144</strain>
    </source>
</reference>
<reference evidence="18" key="2">
    <citation type="submission" date="2010-04" db="EMBL/GenBank/DDBJ databases">
        <authorList>
            <person name="Buell R."/>
            <person name="Hamilton J."/>
            <person name="Hostetler J."/>
        </authorList>
    </citation>
    <scope>NUCLEOTIDE SEQUENCE [LARGE SCALE GENOMIC DNA]</scope>
    <source>
        <strain evidence="18">DAOM:BR144</strain>
    </source>
</reference>
<comment type="catalytic activity">
    <reaction evidence="9">
        <text>D-xylose(out) = D-xylose(in)</text>
        <dbReference type="Rhea" id="RHEA:78427"/>
        <dbReference type="ChEBI" id="CHEBI:53455"/>
    </reaction>
    <physiologicalReaction direction="left-to-right" evidence="9">
        <dbReference type="Rhea" id="RHEA:78428"/>
    </physiologicalReaction>
</comment>
<comment type="similarity">
    <text evidence="2">Belongs to the major facilitator superfamily. Sugar transporter (TC 2.A.1.1) family.</text>
</comment>
<feature type="transmembrane region" description="Helical" evidence="15">
    <location>
        <begin position="328"/>
        <end position="351"/>
    </location>
</feature>
<feature type="transmembrane region" description="Helical" evidence="15">
    <location>
        <begin position="295"/>
        <end position="322"/>
    </location>
</feature>
<accession>K3WIT7</accession>
<dbReference type="PROSITE" id="PS00217">
    <property type="entry name" value="SUGAR_TRANSPORT_2"/>
    <property type="match status" value="1"/>
</dbReference>
<protein>
    <recommendedName>
        <fullName evidence="13">Hexose transporter 1</fullName>
    </recommendedName>
</protein>
<evidence type="ECO:0000313" key="17">
    <source>
        <dbReference type="EnsemblProtists" id="PYU1_T004879"/>
    </source>
</evidence>
<comment type="catalytic activity">
    <reaction evidence="10">
        <text>D-mannose(out) = D-mannose(in)</text>
        <dbReference type="Rhea" id="RHEA:78391"/>
        <dbReference type="ChEBI" id="CHEBI:4208"/>
    </reaction>
    <physiologicalReaction direction="left-to-right" evidence="10">
        <dbReference type="Rhea" id="RHEA:78392"/>
    </physiologicalReaction>
</comment>
<comment type="catalytic activity">
    <reaction evidence="8">
        <text>D-glucose(out) = D-glucose(in)</text>
        <dbReference type="Rhea" id="RHEA:60376"/>
        <dbReference type="ChEBI" id="CHEBI:4167"/>
    </reaction>
    <physiologicalReaction direction="left-to-right" evidence="8">
        <dbReference type="Rhea" id="RHEA:60377"/>
    </physiologicalReaction>
</comment>
<feature type="compositionally biased region" description="Low complexity" evidence="14">
    <location>
        <begin position="513"/>
        <end position="540"/>
    </location>
</feature>
<evidence type="ECO:0000256" key="7">
    <source>
        <dbReference type="ARBA" id="ARBA00044637"/>
    </source>
</evidence>
<dbReference type="InterPro" id="IPR005828">
    <property type="entry name" value="MFS_sugar_transport-like"/>
</dbReference>
<comment type="catalytic activity">
    <reaction evidence="7">
        <text>D-galactose(in) = D-galactose(out)</text>
        <dbReference type="Rhea" id="RHEA:34915"/>
        <dbReference type="ChEBI" id="CHEBI:4139"/>
    </reaction>
    <physiologicalReaction direction="right-to-left" evidence="7">
        <dbReference type="Rhea" id="RHEA:34917"/>
    </physiologicalReaction>
</comment>
<evidence type="ECO:0000256" key="14">
    <source>
        <dbReference type="SAM" id="MobiDB-lite"/>
    </source>
</evidence>
<dbReference type="InParanoid" id="K3WIT7"/>
<evidence type="ECO:0000256" key="6">
    <source>
        <dbReference type="ARBA" id="ARBA00023136"/>
    </source>
</evidence>
<dbReference type="AlphaFoldDB" id="K3WIT7"/>
<feature type="transmembrane region" description="Helical" evidence="15">
    <location>
        <begin position="464"/>
        <end position="483"/>
    </location>
</feature>
<dbReference type="Gene3D" id="1.20.1250.20">
    <property type="entry name" value="MFS general substrate transporter like domains"/>
    <property type="match status" value="1"/>
</dbReference>
<feature type="domain" description="Major facilitator superfamily (MFS) profile" evidence="16">
    <location>
        <begin position="31"/>
        <end position="487"/>
    </location>
</feature>
<dbReference type="Pfam" id="PF00083">
    <property type="entry name" value="Sugar_tr"/>
    <property type="match status" value="1"/>
</dbReference>
<dbReference type="GO" id="GO:0016020">
    <property type="term" value="C:membrane"/>
    <property type="evidence" value="ECO:0007669"/>
    <property type="project" value="UniProtKB-SubCell"/>
</dbReference>
<evidence type="ECO:0000256" key="1">
    <source>
        <dbReference type="ARBA" id="ARBA00004141"/>
    </source>
</evidence>
<feature type="transmembrane region" description="Helical" evidence="15">
    <location>
        <begin position="29"/>
        <end position="52"/>
    </location>
</feature>
<organism evidence="17 18">
    <name type="scientific">Globisporangium ultimum (strain ATCC 200006 / CBS 805.95 / DAOM BR144)</name>
    <name type="common">Pythium ultimum</name>
    <dbReference type="NCBI Taxonomy" id="431595"/>
    <lineage>
        <taxon>Eukaryota</taxon>
        <taxon>Sar</taxon>
        <taxon>Stramenopiles</taxon>
        <taxon>Oomycota</taxon>
        <taxon>Peronosporomycetes</taxon>
        <taxon>Pythiales</taxon>
        <taxon>Pythiaceae</taxon>
        <taxon>Globisporangium</taxon>
    </lineage>
</organism>
<dbReference type="VEuPathDB" id="FungiDB:PYU1_G004868"/>
<feature type="compositionally biased region" description="Polar residues" evidence="14">
    <location>
        <begin position="541"/>
        <end position="552"/>
    </location>
</feature>
<dbReference type="PROSITE" id="PS00216">
    <property type="entry name" value="SUGAR_TRANSPORT_1"/>
    <property type="match status" value="2"/>
</dbReference>
<dbReference type="STRING" id="431595.K3WIT7"/>
<dbReference type="PRINTS" id="PR00171">
    <property type="entry name" value="SUGRTRNSPORT"/>
</dbReference>
<comment type="subcellular location">
    <subcellularLocation>
        <location evidence="1">Membrane</location>
        <topology evidence="1">Multi-pass membrane protein</topology>
    </subcellularLocation>
</comment>
<sequence length="552" mass="60614">MRSTRDILGSRVPVSPTQMPTEGSRRRSVMICGIACIGMFSIGYEQGVMVIATASKSFLQDFCVGYKGMTDDDCSFEEDANSSNSDMPQSWTDFTYWMANVVIIGYIVGAFVGALLADFVGRRWTIVTGMVLFSTTTLWVTLSPEGERDVILVGRTFQGIAGGMYLIALPIYCVEIVAREFRGALAGFAQVLITGGYLAGRQLMAKRETDTDWQIVYFKSIIPAVILAIGGIYLPESPRWLHMHMGKELAEITLKRVRDTWLVQHEMDAIATQTLAVSDSLGWHTLINISIIKRIFMVIALQVFVLVSTLTASGLFASVVAIRKPQDFYDSIFGGVFPLYFVLQTISAGLAVGLMDYFGRRRLLLIGGIGMSLGHAITGISVISDCEGELLARTCDTSGSAVGILLGTFVVMLSLMICWTPTVWLYPAEIFPINVRAKATGIASALSGTCVFWVRELFPKLAELSLVSFQICLAALLLVFLLCHETNRKLLEDTEELFPHGFPSKQQRNSLSTAITRNTTTTTTTRAWKTTRTSTTTQQTEAVVNSSPMQAV</sequence>
<feature type="transmembrane region" description="Helical" evidence="15">
    <location>
        <begin position="157"/>
        <end position="178"/>
    </location>
</feature>
<dbReference type="InterPro" id="IPR003663">
    <property type="entry name" value="Sugar/inositol_transpt"/>
</dbReference>
<dbReference type="Proteomes" id="UP000019132">
    <property type="component" value="Unassembled WGS sequence"/>
</dbReference>
<reference evidence="18" key="1">
    <citation type="journal article" date="2010" name="Genome Biol.">
        <title>Genome sequence of the necrotrophic plant pathogen Pythium ultimum reveals original pathogenicity mechanisms and effector repertoire.</title>
        <authorList>
            <person name="Levesque C.A."/>
            <person name="Brouwer H."/>
            <person name="Cano L."/>
            <person name="Hamilton J.P."/>
            <person name="Holt C."/>
            <person name="Huitema E."/>
            <person name="Raffaele S."/>
            <person name="Robideau G.P."/>
            <person name="Thines M."/>
            <person name="Win J."/>
            <person name="Zerillo M.M."/>
            <person name="Beakes G.W."/>
            <person name="Boore J.L."/>
            <person name="Busam D."/>
            <person name="Dumas B."/>
            <person name="Ferriera S."/>
            <person name="Fuerstenberg S.I."/>
            <person name="Gachon C.M."/>
            <person name="Gaulin E."/>
            <person name="Govers F."/>
            <person name="Grenville-Briggs L."/>
            <person name="Horner N."/>
            <person name="Hostetler J."/>
            <person name="Jiang R.H."/>
            <person name="Johnson J."/>
            <person name="Krajaejun T."/>
            <person name="Lin H."/>
            <person name="Meijer H.J."/>
            <person name="Moore B."/>
            <person name="Morris P."/>
            <person name="Phuntmart V."/>
            <person name="Puiu D."/>
            <person name="Shetty J."/>
            <person name="Stajich J.E."/>
            <person name="Tripathy S."/>
            <person name="Wawra S."/>
            <person name="van West P."/>
            <person name="Whitty B.R."/>
            <person name="Coutinho P.M."/>
            <person name="Henrissat B."/>
            <person name="Martin F."/>
            <person name="Thomas P.D."/>
            <person name="Tyler B.M."/>
            <person name="De Vries R.P."/>
            <person name="Kamoun S."/>
            <person name="Yandell M."/>
            <person name="Tisserat N."/>
            <person name="Buell C.R."/>
        </authorList>
    </citation>
    <scope>NUCLEOTIDE SEQUENCE</scope>
    <source>
        <strain evidence="18">DAOM:BR144</strain>
    </source>
</reference>
<feature type="transmembrane region" description="Helical" evidence="15">
    <location>
        <begin position="185"/>
        <end position="204"/>
    </location>
</feature>
<evidence type="ECO:0000256" key="4">
    <source>
        <dbReference type="ARBA" id="ARBA00022692"/>
    </source>
</evidence>
<dbReference type="PROSITE" id="PS50850">
    <property type="entry name" value="MFS"/>
    <property type="match status" value="1"/>
</dbReference>
<keyword evidence="5 15" id="KW-1133">Transmembrane helix</keyword>
<dbReference type="InterPro" id="IPR050360">
    <property type="entry name" value="MFS_Sugar_Transporters"/>
</dbReference>
<dbReference type="EMBL" id="GL376564">
    <property type="status" value="NOT_ANNOTATED_CDS"/>
    <property type="molecule type" value="Genomic_DNA"/>
</dbReference>
<feature type="region of interest" description="Disordered" evidence="14">
    <location>
        <begin position="1"/>
        <end position="22"/>
    </location>
</feature>
<evidence type="ECO:0000256" key="5">
    <source>
        <dbReference type="ARBA" id="ARBA00022989"/>
    </source>
</evidence>
<evidence type="ECO:0000256" key="8">
    <source>
        <dbReference type="ARBA" id="ARBA00044648"/>
    </source>
</evidence>
<evidence type="ECO:0000256" key="2">
    <source>
        <dbReference type="ARBA" id="ARBA00010992"/>
    </source>
</evidence>
<dbReference type="InterPro" id="IPR036259">
    <property type="entry name" value="MFS_trans_sf"/>
</dbReference>
<comment type="catalytic activity">
    <reaction evidence="11">
        <text>D-glucosamine(out) = D-glucosamine(in)</text>
        <dbReference type="Rhea" id="RHEA:78423"/>
        <dbReference type="ChEBI" id="CHEBI:58723"/>
    </reaction>
    <physiologicalReaction direction="left-to-right" evidence="11">
        <dbReference type="Rhea" id="RHEA:78424"/>
    </physiologicalReaction>
</comment>
<comment type="catalytic activity">
    <reaction evidence="12">
        <text>D-fructose(out) = D-fructose(in)</text>
        <dbReference type="Rhea" id="RHEA:60372"/>
        <dbReference type="ChEBI" id="CHEBI:37721"/>
    </reaction>
    <physiologicalReaction direction="left-to-right" evidence="12">
        <dbReference type="Rhea" id="RHEA:60373"/>
    </physiologicalReaction>
</comment>
<feature type="transmembrane region" description="Helical" evidence="15">
    <location>
        <begin position="94"/>
        <end position="117"/>
    </location>
</feature>
<evidence type="ECO:0000256" key="12">
    <source>
        <dbReference type="ARBA" id="ARBA00044710"/>
    </source>
</evidence>
<feature type="region of interest" description="Disordered" evidence="14">
    <location>
        <begin position="513"/>
        <end position="552"/>
    </location>
</feature>
<feature type="transmembrane region" description="Helical" evidence="15">
    <location>
        <begin position="404"/>
        <end position="427"/>
    </location>
</feature>